<evidence type="ECO:0000313" key="2">
    <source>
        <dbReference type="Proteomes" id="UP001501295"/>
    </source>
</evidence>
<organism evidence="1 2">
    <name type="scientific">Frondihabitans cladoniiphilus</name>
    <dbReference type="NCBI Taxonomy" id="715785"/>
    <lineage>
        <taxon>Bacteria</taxon>
        <taxon>Bacillati</taxon>
        <taxon>Actinomycetota</taxon>
        <taxon>Actinomycetes</taxon>
        <taxon>Micrococcales</taxon>
        <taxon>Microbacteriaceae</taxon>
        <taxon>Frondihabitans</taxon>
    </lineage>
</organism>
<gene>
    <name evidence="1" type="ORF">GCM10025780_36520</name>
</gene>
<dbReference type="Proteomes" id="UP001501295">
    <property type="component" value="Unassembled WGS sequence"/>
</dbReference>
<reference evidence="2" key="1">
    <citation type="journal article" date="2019" name="Int. J. Syst. Evol. Microbiol.">
        <title>The Global Catalogue of Microorganisms (GCM) 10K type strain sequencing project: providing services to taxonomists for standard genome sequencing and annotation.</title>
        <authorList>
            <consortium name="The Broad Institute Genomics Platform"/>
            <consortium name="The Broad Institute Genome Sequencing Center for Infectious Disease"/>
            <person name="Wu L."/>
            <person name="Ma J."/>
        </authorList>
    </citation>
    <scope>NUCLEOTIDE SEQUENCE [LARGE SCALE GENOMIC DNA]</scope>
    <source>
        <strain evidence="2">JCM 18956</strain>
    </source>
</reference>
<proteinExistence type="predicted"/>
<dbReference type="EMBL" id="BAABLM010000012">
    <property type="protein sequence ID" value="GAA4686533.1"/>
    <property type="molecule type" value="Genomic_DNA"/>
</dbReference>
<evidence type="ECO:0000313" key="1">
    <source>
        <dbReference type="EMBL" id="GAA4686533.1"/>
    </source>
</evidence>
<comment type="caution">
    <text evidence="1">The sequence shown here is derived from an EMBL/GenBank/DDBJ whole genome shotgun (WGS) entry which is preliminary data.</text>
</comment>
<protein>
    <submittedName>
        <fullName evidence="1">Uncharacterized protein</fullName>
    </submittedName>
</protein>
<accession>A0ABP8WEZ0</accession>
<name>A0ABP8WEZ0_9MICO</name>
<dbReference type="RefSeq" id="WP_345377382.1">
    <property type="nucleotide sequence ID" value="NZ_BAABLM010000012.1"/>
</dbReference>
<keyword evidence="2" id="KW-1185">Reference proteome</keyword>
<sequence>MTQKYPARIHLTEPAERYIDQLGTDLILGNVELHQLPPSLLQFHVIAFNEGRASLSGATDTIERLEFECDRLYAEVCRRIPPKEPTGEPGWHTFAQWQKIRADMAAEAGGQFTGGSLVETWVAA</sequence>